<organism evidence="2 3">
    <name type="scientific">Nisaea acidiphila</name>
    <dbReference type="NCBI Taxonomy" id="1862145"/>
    <lineage>
        <taxon>Bacteria</taxon>
        <taxon>Pseudomonadati</taxon>
        <taxon>Pseudomonadota</taxon>
        <taxon>Alphaproteobacteria</taxon>
        <taxon>Rhodospirillales</taxon>
        <taxon>Thalassobaculaceae</taxon>
        <taxon>Nisaea</taxon>
    </lineage>
</organism>
<reference evidence="2" key="1">
    <citation type="submission" date="2022-08" db="EMBL/GenBank/DDBJ databases">
        <title>Nisaea acidiphila sp. nov., isolated from a marine algal debris and emended description of the genus Nisaea Urios et al. 2008.</title>
        <authorList>
            <person name="Kwon K."/>
        </authorList>
    </citation>
    <scope>NUCLEOTIDE SEQUENCE</scope>
    <source>
        <strain evidence="2">MEBiC11861</strain>
    </source>
</reference>
<dbReference type="EMBL" id="CP102480">
    <property type="protein sequence ID" value="UUX51410.1"/>
    <property type="molecule type" value="Genomic_DNA"/>
</dbReference>
<dbReference type="Proteomes" id="UP001060336">
    <property type="component" value="Chromosome"/>
</dbReference>
<feature type="compositionally biased region" description="Basic and acidic residues" evidence="1">
    <location>
        <begin position="41"/>
        <end position="60"/>
    </location>
</feature>
<accession>A0A9J7AX94</accession>
<proteinExistence type="predicted"/>
<evidence type="ECO:0000313" key="2">
    <source>
        <dbReference type="EMBL" id="UUX51410.1"/>
    </source>
</evidence>
<dbReference type="KEGG" id="naci:NUH88_06865"/>
<dbReference type="RefSeq" id="WP_257770877.1">
    <property type="nucleotide sequence ID" value="NZ_CP102480.1"/>
</dbReference>
<protein>
    <submittedName>
        <fullName evidence="2">Uncharacterized protein</fullName>
    </submittedName>
</protein>
<sequence>MVDRITGYTSGVVAPTTLRRSRPVAGEALNQRVTPRRNDKHPRDNDSEHDQGHHGDDSVDVRLSQDSLDLAGHASAAPSPYAAKAYGGAARHAAPRENDDVLISHSTAVLLTEDLSSLIRRAVTNVGLVVHGLMKVPDNAAHDVERRFHIAALAAVRPARELYLRKNGEQGQLPTGLAFENISARYDELRGAADITIGGAAFLDRIDFSATGVMFDVRGEAAVHEPKPGIFIDTGEHGAVIANRIIETVRRDLPHFGGSEDTEGAMVLIRADNSDFSDYRSPAEWLGFDLILPFRQA</sequence>
<keyword evidence="3" id="KW-1185">Reference proteome</keyword>
<dbReference type="AlphaFoldDB" id="A0A9J7AX94"/>
<name>A0A9J7AX94_9PROT</name>
<feature type="region of interest" description="Disordered" evidence="1">
    <location>
        <begin position="1"/>
        <end position="60"/>
    </location>
</feature>
<gene>
    <name evidence="2" type="ORF">NUH88_06865</name>
</gene>
<evidence type="ECO:0000256" key="1">
    <source>
        <dbReference type="SAM" id="MobiDB-lite"/>
    </source>
</evidence>
<evidence type="ECO:0000313" key="3">
    <source>
        <dbReference type="Proteomes" id="UP001060336"/>
    </source>
</evidence>